<dbReference type="AlphaFoldDB" id="A0A2H3NQX9"/>
<evidence type="ECO:0000313" key="5">
    <source>
        <dbReference type="EMBL" id="PEN08289.1"/>
    </source>
</evidence>
<dbReference type="Proteomes" id="UP000221024">
    <property type="component" value="Unassembled WGS sequence"/>
</dbReference>
<keyword evidence="2 3" id="KW-0472">Membrane</keyword>
<protein>
    <recommendedName>
        <fullName evidence="4">Bacterial surface antigen (D15) domain-containing protein</fullName>
    </recommendedName>
</protein>
<evidence type="ECO:0000259" key="4">
    <source>
        <dbReference type="Pfam" id="PF01103"/>
    </source>
</evidence>
<feature type="domain" description="Bacterial surface antigen (D15)" evidence="4">
    <location>
        <begin position="165"/>
        <end position="428"/>
    </location>
</feature>
<dbReference type="GO" id="GO:0019867">
    <property type="term" value="C:outer membrane"/>
    <property type="evidence" value="ECO:0007669"/>
    <property type="project" value="InterPro"/>
</dbReference>
<evidence type="ECO:0000256" key="1">
    <source>
        <dbReference type="ARBA" id="ARBA00004370"/>
    </source>
</evidence>
<dbReference type="Gene3D" id="2.40.160.50">
    <property type="entry name" value="membrane protein fhac: a member of the omp85/tpsb transporter family"/>
    <property type="match status" value="1"/>
</dbReference>
<dbReference type="OrthoDB" id="9771071at2"/>
<evidence type="ECO:0000313" key="6">
    <source>
        <dbReference type="Proteomes" id="UP000221024"/>
    </source>
</evidence>
<reference evidence="5 6" key="1">
    <citation type="submission" date="2017-10" db="EMBL/GenBank/DDBJ databases">
        <title>Draft genome of Longimonas halophila.</title>
        <authorList>
            <person name="Goh K.M."/>
            <person name="Shamsir M.S."/>
            <person name="Lim S.W."/>
        </authorList>
    </citation>
    <scope>NUCLEOTIDE SEQUENCE [LARGE SCALE GENOMIC DNA]</scope>
    <source>
        <strain evidence="5 6">KCTC 42399</strain>
    </source>
</reference>
<keyword evidence="3" id="KW-0812">Transmembrane</keyword>
<keyword evidence="3" id="KW-1133">Transmembrane helix</keyword>
<proteinExistence type="predicted"/>
<dbReference type="EMBL" id="PDEP01000003">
    <property type="protein sequence ID" value="PEN08289.1"/>
    <property type="molecule type" value="Genomic_DNA"/>
</dbReference>
<comment type="subcellular location">
    <subcellularLocation>
        <location evidence="1">Membrane</location>
    </subcellularLocation>
</comment>
<name>A0A2H3NQX9_9BACT</name>
<comment type="caution">
    <text evidence="5">The sequence shown here is derived from an EMBL/GenBank/DDBJ whole genome shotgun (WGS) entry which is preliminary data.</text>
</comment>
<dbReference type="Pfam" id="PF01103">
    <property type="entry name" value="Omp85"/>
    <property type="match status" value="1"/>
</dbReference>
<dbReference type="InterPro" id="IPR000184">
    <property type="entry name" value="Bac_surfAg_D15"/>
</dbReference>
<gene>
    <name evidence="5" type="ORF">CRI93_03985</name>
</gene>
<accession>A0A2H3NQX9</accession>
<keyword evidence="6" id="KW-1185">Reference proteome</keyword>
<evidence type="ECO:0000256" key="2">
    <source>
        <dbReference type="ARBA" id="ARBA00023136"/>
    </source>
</evidence>
<feature type="transmembrane region" description="Helical" evidence="3">
    <location>
        <begin position="61"/>
        <end position="83"/>
    </location>
</feature>
<organism evidence="5 6">
    <name type="scientific">Longimonas halophila</name>
    <dbReference type="NCBI Taxonomy" id="1469170"/>
    <lineage>
        <taxon>Bacteria</taxon>
        <taxon>Pseudomonadati</taxon>
        <taxon>Rhodothermota</taxon>
        <taxon>Rhodothermia</taxon>
        <taxon>Rhodothermales</taxon>
        <taxon>Salisaetaceae</taxon>
        <taxon>Longimonas</taxon>
    </lineage>
</organism>
<sequence>MMLLHVARTANGANVSAASLFCVLVLLFIACWTQSSARQAQQPMLGMIGTGTSTLRPRHQWLLLCALLFTLLLSSILPCGVYATAHDRPVASWLTEPRDTTETSLWDTIPLAGADTASNTSWYALPLMYYTPETSVGGGFSAGYFFGSDPARISSVKSDLSATLNGEYEVSFDSELYLNDGRYRLWAQVNAAQTPTSFFGVGPNSNTRESYTRQMVDVKMRGARRLTQALHVGLRMRVRRTTITSVDDGGLLDQNAVPGARGSSVVGIGPILFVDTRSRTYYPRRGHYVSLYALTHPYVHNAQGTFTRFGADMRRFLPMGTDQVLALQAYAEAVTDMPPFALLPKLGGSARMRGYQNARFRDRVTVSAQAEWRAPIWWRIDGAVFASVGTIAPRIAELGHSGLKPAGGIGMRYKLNDSGVRLRADFAVSPDGTGLYLTGSPPF</sequence>
<evidence type="ECO:0000256" key="3">
    <source>
        <dbReference type="SAM" id="Phobius"/>
    </source>
</evidence>